<dbReference type="PANTHER" id="PTHR42085">
    <property type="entry name" value="F-BOX DOMAIN-CONTAINING PROTEIN"/>
    <property type="match status" value="1"/>
</dbReference>
<dbReference type="AlphaFoldDB" id="A0AAV9PBM3"/>
<name>A0AAV9PBM3_9PEZI</name>
<evidence type="ECO:0000313" key="1">
    <source>
        <dbReference type="EMBL" id="KAK5170576.1"/>
    </source>
</evidence>
<dbReference type="EMBL" id="JAVRRT010000007">
    <property type="protein sequence ID" value="KAK5170576.1"/>
    <property type="molecule type" value="Genomic_DNA"/>
</dbReference>
<accession>A0AAV9PBM3</accession>
<reference evidence="1 2" key="1">
    <citation type="submission" date="2023-08" db="EMBL/GenBank/DDBJ databases">
        <title>Black Yeasts Isolated from many extreme environments.</title>
        <authorList>
            <person name="Coleine C."/>
            <person name="Stajich J.E."/>
            <person name="Selbmann L."/>
        </authorList>
    </citation>
    <scope>NUCLEOTIDE SEQUENCE [LARGE SCALE GENOMIC DNA]</scope>
    <source>
        <strain evidence="1 2">CCFEE 5935</strain>
    </source>
</reference>
<dbReference type="PANTHER" id="PTHR42085:SF2">
    <property type="entry name" value="F-BOX DOMAIN-CONTAINING PROTEIN"/>
    <property type="match status" value="1"/>
</dbReference>
<protein>
    <submittedName>
        <fullName evidence="1">Uncharacterized protein</fullName>
    </submittedName>
</protein>
<dbReference type="RefSeq" id="XP_064659774.1">
    <property type="nucleotide sequence ID" value="XM_064802413.1"/>
</dbReference>
<comment type="caution">
    <text evidence="1">The sequence shown here is derived from an EMBL/GenBank/DDBJ whole genome shotgun (WGS) entry which is preliminary data.</text>
</comment>
<evidence type="ECO:0000313" key="2">
    <source>
        <dbReference type="Proteomes" id="UP001337655"/>
    </source>
</evidence>
<dbReference type="InterPro" id="IPR038883">
    <property type="entry name" value="AN11006-like"/>
</dbReference>
<organism evidence="1 2">
    <name type="scientific">Saxophila tyrrhenica</name>
    <dbReference type="NCBI Taxonomy" id="1690608"/>
    <lineage>
        <taxon>Eukaryota</taxon>
        <taxon>Fungi</taxon>
        <taxon>Dikarya</taxon>
        <taxon>Ascomycota</taxon>
        <taxon>Pezizomycotina</taxon>
        <taxon>Dothideomycetes</taxon>
        <taxon>Dothideomycetidae</taxon>
        <taxon>Mycosphaerellales</taxon>
        <taxon>Extremaceae</taxon>
        <taxon>Saxophila</taxon>
    </lineage>
</organism>
<gene>
    <name evidence="1" type="ORF">LTR77_005164</name>
</gene>
<dbReference type="GeneID" id="89926508"/>
<sequence>MATSPRCHLIELPAELRLRIYEYALAPTGSLFLTSNRDYRYQVEPTISPALLATCHQIHHEASSILYEQNSVCIKLDVTDNSFPIISSSRLPQRVLEKLQHICLILDGCGAVGASPSYADVDWTALTALVSLKTLRLTLLAVGLPCHPVWKHEDYFAGVNRYCQDLVREVIERVPAATNIYYGTEEGSIERDIASRLVNAPPISHYPAGEVDEETLAIAVSTLEAEPGSKSGSVAKVFGDSDVERVVSFQRW</sequence>
<dbReference type="Proteomes" id="UP001337655">
    <property type="component" value="Unassembled WGS sequence"/>
</dbReference>
<keyword evidence="2" id="KW-1185">Reference proteome</keyword>
<proteinExistence type="predicted"/>